<name>A0A8S5UVE2_9CAUD</name>
<proteinExistence type="predicted"/>
<reference evidence="1" key="1">
    <citation type="journal article" date="2021" name="Proc. Natl. Acad. Sci. U.S.A.">
        <title>A Catalog of Tens of Thousands of Viruses from Human Metagenomes Reveals Hidden Associations with Chronic Diseases.</title>
        <authorList>
            <person name="Tisza M.J."/>
            <person name="Buck C.B."/>
        </authorList>
    </citation>
    <scope>NUCLEOTIDE SEQUENCE</scope>
    <source>
        <strain evidence="1">Ctwfx1</strain>
    </source>
</reference>
<protein>
    <submittedName>
        <fullName evidence="1">Uncharacterized protein</fullName>
    </submittedName>
</protein>
<evidence type="ECO:0000313" key="1">
    <source>
        <dbReference type="EMBL" id="DAF98457.1"/>
    </source>
</evidence>
<dbReference type="EMBL" id="BK016147">
    <property type="protein sequence ID" value="DAF98457.1"/>
    <property type="molecule type" value="Genomic_DNA"/>
</dbReference>
<accession>A0A8S5UVE2</accession>
<organism evidence="1">
    <name type="scientific">Siphoviridae sp. ctwfx1</name>
    <dbReference type="NCBI Taxonomy" id="2825732"/>
    <lineage>
        <taxon>Viruses</taxon>
        <taxon>Duplodnaviria</taxon>
        <taxon>Heunggongvirae</taxon>
        <taxon>Uroviricota</taxon>
        <taxon>Caudoviricetes</taxon>
    </lineage>
</organism>
<sequence>MHRFEHDQKRANPLKIKEIPQTQRFAGFPLFGPSGGI</sequence>